<comment type="cofactor">
    <cofactor evidence="1">
        <name>pyridoxal 5'-phosphate</name>
        <dbReference type="ChEBI" id="CHEBI:597326"/>
    </cofactor>
</comment>
<keyword evidence="3" id="KW-0032">Aminotransferase</keyword>
<dbReference type="PIRSF" id="PIRSF006468">
    <property type="entry name" value="BCAT1"/>
    <property type="match status" value="1"/>
</dbReference>
<evidence type="ECO:0000256" key="6">
    <source>
        <dbReference type="PIRSR" id="PIRSR006468-1"/>
    </source>
</evidence>
<gene>
    <name evidence="7" type="ORF">GJ744_001943</name>
</gene>
<dbReference type="InterPro" id="IPR005786">
    <property type="entry name" value="B_amino_transII"/>
</dbReference>
<dbReference type="Gene3D" id="3.20.10.10">
    <property type="entry name" value="D-amino Acid Aminotransferase, subunit A, domain 2"/>
    <property type="match status" value="1"/>
</dbReference>
<dbReference type="Proteomes" id="UP000606974">
    <property type="component" value="Unassembled WGS sequence"/>
</dbReference>
<keyword evidence="5" id="KW-0663">Pyridoxal phosphate</keyword>
<evidence type="ECO:0000256" key="4">
    <source>
        <dbReference type="ARBA" id="ARBA00022679"/>
    </source>
</evidence>
<evidence type="ECO:0000313" key="8">
    <source>
        <dbReference type="Proteomes" id="UP000606974"/>
    </source>
</evidence>
<keyword evidence="4" id="KW-0808">Transferase</keyword>
<evidence type="ECO:0008006" key="9">
    <source>
        <dbReference type="Google" id="ProtNLM"/>
    </source>
</evidence>
<dbReference type="OrthoDB" id="409992at2759"/>
<dbReference type="InterPro" id="IPR043132">
    <property type="entry name" value="BCAT-like_C"/>
</dbReference>
<keyword evidence="8" id="KW-1185">Reference proteome</keyword>
<protein>
    <recommendedName>
        <fullName evidence="9">Branched-chain-amino-acid aminotransferase TOXF</fullName>
    </recommendedName>
</protein>
<evidence type="ECO:0000256" key="5">
    <source>
        <dbReference type="ARBA" id="ARBA00022898"/>
    </source>
</evidence>
<evidence type="ECO:0000256" key="1">
    <source>
        <dbReference type="ARBA" id="ARBA00001933"/>
    </source>
</evidence>
<reference evidence="7" key="1">
    <citation type="submission" date="2020-02" db="EMBL/GenBank/DDBJ databases">
        <authorList>
            <person name="Palmer J.M."/>
        </authorList>
    </citation>
    <scope>NUCLEOTIDE SEQUENCE</scope>
    <source>
        <strain evidence="7">EPUS1.4</strain>
        <tissue evidence="7">Thallus</tissue>
    </source>
</reference>
<proteinExistence type="inferred from homology"/>
<dbReference type="PANTHER" id="PTHR42825:SF2">
    <property type="entry name" value="BRANCHED-CHAIN-AMINO-ACID AMINOTRANSFERASE 3, CHLOROPLASTIC-RELATED"/>
    <property type="match status" value="1"/>
</dbReference>
<dbReference type="InterPro" id="IPR036038">
    <property type="entry name" value="Aminotransferase-like"/>
</dbReference>
<dbReference type="Gene3D" id="3.30.470.10">
    <property type="match status" value="1"/>
</dbReference>
<comment type="similarity">
    <text evidence="2">Belongs to the class-IV pyridoxal-phosphate-dependent aminotransferase family.</text>
</comment>
<name>A0A8H7AWF2_9EURO</name>
<dbReference type="AlphaFoldDB" id="A0A8H7AWF2"/>
<evidence type="ECO:0000313" key="7">
    <source>
        <dbReference type="EMBL" id="KAF7512375.1"/>
    </source>
</evidence>
<sequence length="429" mass="45445">MAPALPPLPTIEWDKLGLAVTDSVNGHVECTYSTTTSTWSPPTFVTDPYLRIHGLSPALNYGMQAFEGLKALRLASSSASSGGGGDTISIFRPHLHCTRLAHSATVASMPPVPEPLFLEALSLAVRGNAEYVGPSTSDAILYIRPLLFGSGPQLALEPPSQFTFAVYVQPATTYHGLQPLPCVVVEDFDRAATRGTGSAKIGGNYAPVMRWSRRAKAQGYYMTLHLDSATQSEIDEFSTSGFIGVKKIEADTPANGQAAMATPTAVNGEAKENPKLNATLLIPSSPNILHSVTSDSVVHLAQHKLHLPIARRPVPFSELASLSEVLAVGTAASVLPIASVSRLSTDEKYVFVGADGKAGEVGVELAALLKAYMRGEVEDEFGWRYEVGFLDPEEDSATQRAKGNGLQLVTAGGEGTLSTSELKLVTSPL</sequence>
<dbReference type="InterPro" id="IPR043131">
    <property type="entry name" value="BCAT-like_N"/>
</dbReference>
<accession>A0A8H7AWF2</accession>
<evidence type="ECO:0000256" key="2">
    <source>
        <dbReference type="ARBA" id="ARBA00009320"/>
    </source>
</evidence>
<feature type="modified residue" description="N6-(pyridoxal phosphate)lysine" evidence="6">
    <location>
        <position position="200"/>
    </location>
</feature>
<dbReference type="InterPro" id="IPR001544">
    <property type="entry name" value="Aminotrans_IV"/>
</dbReference>
<organism evidence="7 8">
    <name type="scientific">Endocarpon pusillum</name>
    <dbReference type="NCBI Taxonomy" id="364733"/>
    <lineage>
        <taxon>Eukaryota</taxon>
        <taxon>Fungi</taxon>
        <taxon>Dikarya</taxon>
        <taxon>Ascomycota</taxon>
        <taxon>Pezizomycotina</taxon>
        <taxon>Eurotiomycetes</taxon>
        <taxon>Chaetothyriomycetidae</taxon>
        <taxon>Verrucariales</taxon>
        <taxon>Verrucariaceae</taxon>
        <taxon>Endocarpon</taxon>
    </lineage>
</organism>
<dbReference type="Pfam" id="PF01063">
    <property type="entry name" value="Aminotran_4"/>
    <property type="match status" value="1"/>
</dbReference>
<dbReference type="PANTHER" id="PTHR42825">
    <property type="entry name" value="AMINO ACID AMINOTRANSFERASE"/>
    <property type="match status" value="1"/>
</dbReference>
<dbReference type="GO" id="GO:0004084">
    <property type="term" value="F:branched-chain-amino-acid transaminase activity"/>
    <property type="evidence" value="ECO:0007669"/>
    <property type="project" value="InterPro"/>
</dbReference>
<evidence type="ECO:0000256" key="3">
    <source>
        <dbReference type="ARBA" id="ARBA00022576"/>
    </source>
</evidence>
<dbReference type="SUPFAM" id="SSF56752">
    <property type="entry name" value="D-aminoacid aminotransferase-like PLP-dependent enzymes"/>
    <property type="match status" value="1"/>
</dbReference>
<comment type="caution">
    <text evidence="7">The sequence shown here is derived from an EMBL/GenBank/DDBJ whole genome shotgun (WGS) entry which is preliminary data.</text>
</comment>
<dbReference type="EMBL" id="JAACFV010000013">
    <property type="protein sequence ID" value="KAF7512375.1"/>
    <property type="molecule type" value="Genomic_DNA"/>
</dbReference>
<dbReference type="GO" id="GO:0009081">
    <property type="term" value="P:branched-chain amino acid metabolic process"/>
    <property type="evidence" value="ECO:0007669"/>
    <property type="project" value="InterPro"/>
</dbReference>